<feature type="domain" description="DUF7924" evidence="2">
    <location>
        <begin position="12"/>
        <end position="189"/>
    </location>
</feature>
<evidence type="ECO:0000259" key="2">
    <source>
        <dbReference type="Pfam" id="PF25545"/>
    </source>
</evidence>
<dbReference type="Pfam" id="PF25545">
    <property type="entry name" value="DUF7924"/>
    <property type="match status" value="1"/>
</dbReference>
<dbReference type="InterPro" id="IPR057684">
    <property type="entry name" value="DUF7924"/>
</dbReference>
<dbReference type="Gene3D" id="1.20.5.490">
    <property type="entry name" value="Single helix bin"/>
    <property type="match status" value="1"/>
</dbReference>
<name>A0A6A7C6R0_9PEZI</name>
<accession>A0A6A7C6R0</accession>
<dbReference type="AlphaFoldDB" id="A0A6A7C6R0"/>
<organism evidence="3 4">
    <name type="scientific">Piedraia hortae CBS 480.64</name>
    <dbReference type="NCBI Taxonomy" id="1314780"/>
    <lineage>
        <taxon>Eukaryota</taxon>
        <taxon>Fungi</taxon>
        <taxon>Dikarya</taxon>
        <taxon>Ascomycota</taxon>
        <taxon>Pezizomycotina</taxon>
        <taxon>Dothideomycetes</taxon>
        <taxon>Dothideomycetidae</taxon>
        <taxon>Capnodiales</taxon>
        <taxon>Piedraiaceae</taxon>
        <taxon>Piedraia</taxon>
    </lineage>
</organism>
<gene>
    <name evidence="3" type="ORF">K470DRAFT_255459</name>
</gene>
<feature type="coiled-coil region" evidence="1">
    <location>
        <begin position="265"/>
        <end position="334"/>
    </location>
</feature>
<dbReference type="OrthoDB" id="5132737at2759"/>
<reference evidence="3" key="1">
    <citation type="journal article" date="2020" name="Stud. Mycol.">
        <title>101 Dothideomycetes genomes: a test case for predicting lifestyles and emergence of pathogens.</title>
        <authorList>
            <person name="Haridas S."/>
            <person name="Albert R."/>
            <person name="Binder M."/>
            <person name="Bloem J."/>
            <person name="Labutti K."/>
            <person name="Salamov A."/>
            <person name="Andreopoulos B."/>
            <person name="Baker S."/>
            <person name="Barry K."/>
            <person name="Bills G."/>
            <person name="Bluhm B."/>
            <person name="Cannon C."/>
            <person name="Castanera R."/>
            <person name="Culley D."/>
            <person name="Daum C."/>
            <person name="Ezra D."/>
            <person name="Gonzalez J."/>
            <person name="Henrissat B."/>
            <person name="Kuo A."/>
            <person name="Liang C."/>
            <person name="Lipzen A."/>
            <person name="Lutzoni F."/>
            <person name="Magnuson J."/>
            <person name="Mondo S."/>
            <person name="Nolan M."/>
            <person name="Ohm R."/>
            <person name="Pangilinan J."/>
            <person name="Park H.-J."/>
            <person name="Ramirez L."/>
            <person name="Alfaro M."/>
            <person name="Sun H."/>
            <person name="Tritt A."/>
            <person name="Yoshinaga Y."/>
            <person name="Zwiers L.-H."/>
            <person name="Turgeon B."/>
            <person name="Goodwin S."/>
            <person name="Spatafora J."/>
            <person name="Crous P."/>
            <person name="Grigoriev I."/>
        </authorList>
    </citation>
    <scope>NUCLEOTIDE SEQUENCE</scope>
    <source>
        <strain evidence="3">CBS 480.64</strain>
    </source>
</reference>
<dbReference type="Proteomes" id="UP000799421">
    <property type="component" value="Unassembled WGS sequence"/>
</dbReference>
<evidence type="ECO:0000313" key="4">
    <source>
        <dbReference type="Proteomes" id="UP000799421"/>
    </source>
</evidence>
<keyword evidence="1" id="KW-0175">Coiled coil</keyword>
<dbReference type="EMBL" id="MU005963">
    <property type="protein sequence ID" value="KAF2862942.1"/>
    <property type="molecule type" value="Genomic_DNA"/>
</dbReference>
<dbReference type="PANTHER" id="PTHR42470:SF2">
    <property type="match status" value="1"/>
</dbReference>
<proteinExistence type="predicted"/>
<sequence length="342" mass="39431">MQIRKVSNTDWERRIGDRTPRPDIAYGLNSTAFDKDELEQLERYEKYRPARFTKAGLYFPFFVFELKAKDISLDYAHVQACAAAATMIEAVRQLCQIVKPDEVDSLEGQILGFSMTHNLKEVNINGHFFIKDKERQNKIIYYFHPLYCASFEQDFTIVPKATHPLKSRALACVHMICKEHFIQHRDRIKGCLAVLPDVPDSQLFVPKEELELTSRKKPATGTTNSSNKDEKIIALYEDRALVAEERRKEGIQQVHVNMELQKQILKIRTEQLASVNEELRQAKERIAKLEAKVENLDKDNKELKQSLQISKNETQQIKTAKEGLEKQVNRLKRALASSVGTD</sequence>
<dbReference type="PANTHER" id="PTHR42470">
    <property type="entry name" value="VAST DOMAIN-CONTAINING PROTEIN"/>
    <property type="match status" value="1"/>
</dbReference>
<protein>
    <recommendedName>
        <fullName evidence="2">DUF7924 domain-containing protein</fullName>
    </recommendedName>
</protein>
<evidence type="ECO:0000313" key="3">
    <source>
        <dbReference type="EMBL" id="KAF2862942.1"/>
    </source>
</evidence>
<keyword evidence="4" id="KW-1185">Reference proteome</keyword>
<evidence type="ECO:0000256" key="1">
    <source>
        <dbReference type="SAM" id="Coils"/>
    </source>
</evidence>